<gene>
    <name evidence="2" type="ORF">Tco_0705821</name>
</gene>
<proteinExistence type="predicted"/>
<reference evidence="2" key="2">
    <citation type="submission" date="2022-01" db="EMBL/GenBank/DDBJ databases">
        <authorList>
            <person name="Yamashiro T."/>
            <person name="Shiraishi A."/>
            <person name="Satake H."/>
            <person name="Nakayama K."/>
        </authorList>
    </citation>
    <scope>NUCLEOTIDE SEQUENCE</scope>
</reference>
<organism evidence="2 3">
    <name type="scientific">Tanacetum coccineum</name>
    <dbReference type="NCBI Taxonomy" id="301880"/>
    <lineage>
        <taxon>Eukaryota</taxon>
        <taxon>Viridiplantae</taxon>
        <taxon>Streptophyta</taxon>
        <taxon>Embryophyta</taxon>
        <taxon>Tracheophyta</taxon>
        <taxon>Spermatophyta</taxon>
        <taxon>Magnoliopsida</taxon>
        <taxon>eudicotyledons</taxon>
        <taxon>Gunneridae</taxon>
        <taxon>Pentapetalae</taxon>
        <taxon>asterids</taxon>
        <taxon>campanulids</taxon>
        <taxon>Asterales</taxon>
        <taxon>Asteraceae</taxon>
        <taxon>Asteroideae</taxon>
        <taxon>Anthemideae</taxon>
        <taxon>Anthemidinae</taxon>
        <taxon>Tanacetum</taxon>
    </lineage>
</organism>
<protein>
    <submittedName>
        <fullName evidence="2">Uncharacterized protein</fullName>
    </submittedName>
</protein>
<feature type="region of interest" description="Disordered" evidence="1">
    <location>
        <begin position="1"/>
        <end position="81"/>
    </location>
</feature>
<name>A0ABQ4Y6J2_9ASTR</name>
<dbReference type="EMBL" id="BQNB010010119">
    <property type="protein sequence ID" value="GJS72980.1"/>
    <property type="molecule type" value="Genomic_DNA"/>
</dbReference>
<feature type="compositionally biased region" description="Low complexity" evidence="1">
    <location>
        <begin position="58"/>
        <end position="80"/>
    </location>
</feature>
<comment type="caution">
    <text evidence="2">The sequence shown here is derived from an EMBL/GenBank/DDBJ whole genome shotgun (WGS) entry which is preliminary data.</text>
</comment>
<accession>A0ABQ4Y6J2</accession>
<reference evidence="2" key="1">
    <citation type="journal article" date="2022" name="Int. J. Mol. Sci.">
        <title>Draft Genome of Tanacetum Coccineum: Genomic Comparison of Closely Related Tanacetum-Family Plants.</title>
        <authorList>
            <person name="Yamashiro T."/>
            <person name="Shiraishi A."/>
            <person name="Nakayama K."/>
            <person name="Satake H."/>
        </authorList>
    </citation>
    <scope>NUCLEOTIDE SEQUENCE</scope>
</reference>
<evidence type="ECO:0000256" key="1">
    <source>
        <dbReference type="SAM" id="MobiDB-lite"/>
    </source>
</evidence>
<sequence length="177" mass="19017">MPPSANTSGHRKTFPAEFSGELQKASSPPDLFDPHTHSRSRAVTTTTRPPLSCHRHPTITITTTTASPSSPSPPHAAAIRHSTRRVRSVWVLHHTRGAFDYVPRHLGCVRSGFTPQGCAAGGMMLSGLVLFDLRRVDCRDSQGEGLSGRVATKEAGVSSLTRDSRDLGRLDIGSVAE</sequence>
<evidence type="ECO:0000313" key="2">
    <source>
        <dbReference type="EMBL" id="GJS72980.1"/>
    </source>
</evidence>
<keyword evidence="3" id="KW-1185">Reference proteome</keyword>
<evidence type="ECO:0000313" key="3">
    <source>
        <dbReference type="Proteomes" id="UP001151760"/>
    </source>
</evidence>
<dbReference type="Proteomes" id="UP001151760">
    <property type="component" value="Unassembled WGS sequence"/>
</dbReference>